<dbReference type="NCBIfam" id="NF010552">
    <property type="entry name" value="PRK13946.1"/>
    <property type="match status" value="1"/>
</dbReference>
<dbReference type="GO" id="GO:0000287">
    <property type="term" value="F:magnesium ion binding"/>
    <property type="evidence" value="ECO:0007669"/>
    <property type="project" value="UniProtKB-UniRule"/>
</dbReference>
<dbReference type="PANTHER" id="PTHR21087">
    <property type="entry name" value="SHIKIMATE KINASE"/>
    <property type="match status" value="1"/>
</dbReference>
<keyword evidence="7" id="KW-0479">Metal-binding</keyword>
<comment type="pathway">
    <text evidence="7">Metabolic intermediate biosynthesis; chorismate biosynthesis; chorismate from D-erythrose 4-phosphate and phosphoenolpyruvate: step 5/7.</text>
</comment>
<comment type="subcellular location">
    <subcellularLocation>
        <location evidence="7">Cytoplasm</location>
    </subcellularLocation>
</comment>
<evidence type="ECO:0000256" key="2">
    <source>
        <dbReference type="ARBA" id="ARBA00022679"/>
    </source>
</evidence>
<comment type="catalytic activity">
    <reaction evidence="7">
        <text>shikimate + ATP = 3-phosphoshikimate + ADP + H(+)</text>
        <dbReference type="Rhea" id="RHEA:13121"/>
        <dbReference type="ChEBI" id="CHEBI:15378"/>
        <dbReference type="ChEBI" id="CHEBI:30616"/>
        <dbReference type="ChEBI" id="CHEBI:36208"/>
        <dbReference type="ChEBI" id="CHEBI:145989"/>
        <dbReference type="ChEBI" id="CHEBI:456216"/>
        <dbReference type="EC" id="2.7.1.71"/>
    </reaction>
</comment>
<keyword evidence="4 7" id="KW-0418">Kinase</keyword>
<feature type="binding site" evidence="7">
    <location>
        <position position="100"/>
    </location>
    <ligand>
        <name>substrate</name>
    </ligand>
</feature>
<dbReference type="EMBL" id="FOVR01000009">
    <property type="protein sequence ID" value="SFO60377.1"/>
    <property type="molecule type" value="Genomic_DNA"/>
</dbReference>
<dbReference type="Proteomes" id="UP000199236">
    <property type="component" value="Unassembled WGS sequence"/>
</dbReference>
<evidence type="ECO:0000256" key="5">
    <source>
        <dbReference type="ARBA" id="ARBA00022840"/>
    </source>
</evidence>
<dbReference type="GO" id="GO:0005829">
    <property type="term" value="C:cytosol"/>
    <property type="evidence" value="ECO:0007669"/>
    <property type="project" value="TreeGrafter"/>
</dbReference>
<keyword evidence="7" id="KW-0460">Magnesium</keyword>
<dbReference type="InterPro" id="IPR027417">
    <property type="entry name" value="P-loop_NTPase"/>
</dbReference>
<sequence>MADTKTAGNKEREARVVAALGGRPIVLVGLMGAGKTTIGRRLAKRLSIPFRDADHEIEAAANMTIAEIFAQHGEAHFRDGEKRVIARLLDEGDQVIATGGGAWMNDETRALVAERGVSVWLKAEFDVLMERVRRRSHRPLLKDPDPEGVMRRLMDERYPVYATADVMVLSKEAPHDRIVTSVIEALESHTGIADKG</sequence>
<dbReference type="GO" id="GO:0004765">
    <property type="term" value="F:shikimate kinase activity"/>
    <property type="evidence" value="ECO:0007669"/>
    <property type="project" value="UniProtKB-UniRule"/>
</dbReference>
<keyword evidence="3 7" id="KW-0547">Nucleotide-binding</keyword>
<reference evidence="8 9" key="1">
    <citation type="submission" date="2016-10" db="EMBL/GenBank/DDBJ databases">
        <authorList>
            <person name="de Groot N.N."/>
        </authorList>
    </citation>
    <scope>NUCLEOTIDE SEQUENCE [LARGE SCALE GENOMIC DNA]</scope>
    <source>
        <strain evidence="8 9">CGMCC 1.9157</strain>
    </source>
</reference>
<dbReference type="CDD" id="cd00464">
    <property type="entry name" value="SK"/>
    <property type="match status" value="1"/>
</dbReference>
<keyword evidence="2 7" id="KW-0808">Transferase</keyword>
<feature type="binding site" evidence="7">
    <location>
        <position position="157"/>
    </location>
    <ligand>
        <name>substrate</name>
    </ligand>
</feature>
<gene>
    <name evidence="7" type="primary">aroK</name>
    <name evidence="8" type="ORF">SAMN04488056_10921</name>
</gene>
<feature type="binding site" evidence="7">
    <location>
        <position position="138"/>
    </location>
    <ligand>
        <name>ATP</name>
        <dbReference type="ChEBI" id="CHEBI:30616"/>
    </ligand>
</feature>
<feature type="binding site" evidence="7">
    <location>
        <begin position="32"/>
        <end position="37"/>
    </location>
    <ligand>
        <name>ATP</name>
        <dbReference type="ChEBI" id="CHEBI:30616"/>
    </ligand>
</feature>
<dbReference type="UniPathway" id="UPA00053">
    <property type="reaction ID" value="UER00088"/>
</dbReference>
<organism evidence="8 9">
    <name type="scientific">Cohaesibacter marisflavi</name>
    <dbReference type="NCBI Taxonomy" id="655353"/>
    <lineage>
        <taxon>Bacteria</taxon>
        <taxon>Pseudomonadati</taxon>
        <taxon>Pseudomonadota</taxon>
        <taxon>Alphaproteobacteria</taxon>
        <taxon>Hyphomicrobiales</taxon>
        <taxon>Cohaesibacteraceae</taxon>
    </lineage>
</organism>
<dbReference type="SUPFAM" id="SSF52540">
    <property type="entry name" value="P-loop containing nucleoside triphosphate hydrolases"/>
    <property type="match status" value="1"/>
</dbReference>
<comment type="subunit">
    <text evidence="7">Monomer.</text>
</comment>
<name>A0A1I5III4_9HYPH</name>
<comment type="function">
    <text evidence="7">Catalyzes the specific phosphorylation of the 3-hydroxyl group of shikimic acid using ATP as a cosubstrate.</text>
</comment>
<evidence type="ECO:0000313" key="8">
    <source>
        <dbReference type="EMBL" id="SFO60377.1"/>
    </source>
</evidence>
<evidence type="ECO:0000256" key="3">
    <source>
        <dbReference type="ARBA" id="ARBA00022741"/>
    </source>
</evidence>
<comment type="caution">
    <text evidence="7">Lacks conserved residue(s) required for the propagation of feature annotation.</text>
</comment>
<dbReference type="GO" id="GO:0009073">
    <property type="term" value="P:aromatic amino acid family biosynthetic process"/>
    <property type="evidence" value="ECO:0007669"/>
    <property type="project" value="UniProtKB-KW"/>
</dbReference>
<dbReference type="RefSeq" id="WP_090073872.1">
    <property type="nucleotide sequence ID" value="NZ_FOVR01000009.1"/>
</dbReference>
<dbReference type="PRINTS" id="PR01100">
    <property type="entry name" value="SHIKIMTKNASE"/>
</dbReference>
<dbReference type="GO" id="GO:0009423">
    <property type="term" value="P:chorismate biosynthetic process"/>
    <property type="evidence" value="ECO:0007669"/>
    <property type="project" value="UniProtKB-UniRule"/>
</dbReference>
<keyword evidence="6 7" id="KW-0057">Aromatic amino acid biosynthesis</keyword>
<keyword evidence="1 7" id="KW-0028">Amino-acid biosynthesis</keyword>
<dbReference type="Pfam" id="PF01202">
    <property type="entry name" value="SKI"/>
    <property type="match status" value="1"/>
</dbReference>
<feature type="binding site" evidence="7">
    <location>
        <position position="54"/>
    </location>
    <ligand>
        <name>substrate</name>
    </ligand>
</feature>
<accession>A0A1I5III4</accession>
<evidence type="ECO:0000313" key="9">
    <source>
        <dbReference type="Proteomes" id="UP000199236"/>
    </source>
</evidence>
<comment type="cofactor">
    <cofactor evidence="7">
        <name>Mg(2+)</name>
        <dbReference type="ChEBI" id="CHEBI:18420"/>
    </cofactor>
    <text evidence="7">Binds 1 Mg(2+) ion per subunit.</text>
</comment>
<evidence type="ECO:0000256" key="7">
    <source>
        <dbReference type="HAMAP-Rule" id="MF_00109"/>
    </source>
</evidence>
<evidence type="ECO:0000256" key="6">
    <source>
        <dbReference type="ARBA" id="ARBA00023141"/>
    </source>
</evidence>
<dbReference type="InterPro" id="IPR031322">
    <property type="entry name" value="Shikimate/glucono_kinase"/>
</dbReference>
<dbReference type="InterPro" id="IPR000623">
    <property type="entry name" value="Shikimate_kinase/TSH1"/>
</dbReference>
<dbReference type="OrthoDB" id="9800332at2"/>
<keyword evidence="5 7" id="KW-0067">ATP-binding</keyword>
<dbReference type="Gene3D" id="3.40.50.300">
    <property type="entry name" value="P-loop containing nucleotide triphosphate hydrolases"/>
    <property type="match status" value="1"/>
</dbReference>
<dbReference type="GO" id="GO:0008652">
    <property type="term" value="P:amino acid biosynthetic process"/>
    <property type="evidence" value="ECO:0007669"/>
    <property type="project" value="UniProtKB-KW"/>
</dbReference>
<dbReference type="GO" id="GO:0005524">
    <property type="term" value="F:ATP binding"/>
    <property type="evidence" value="ECO:0007669"/>
    <property type="project" value="UniProtKB-UniRule"/>
</dbReference>
<evidence type="ECO:0000256" key="1">
    <source>
        <dbReference type="ARBA" id="ARBA00022605"/>
    </source>
</evidence>
<dbReference type="AlphaFoldDB" id="A0A1I5III4"/>
<protein>
    <recommendedName>
        <fullName evidence="7">Shikimate kinase</fullName>
        <shortName evidence="7">SK</shortName>
        <ecNumber evidence="7">2.7.1.71</ecNumber>
    </recommendedName>
</protein>
<dbReference type="STRING" id="655353.SAMN04488056_10921"/>
<keyword evidence="7" id="KW-0963">Cytoplasm</keyword>
<proteinExistence type="inferred from homology"/>
<dbReference type="PANTHER" id="PTHR21087:SF16">
    <property type="entry name" value="SHIKIMATE KINASE 1, CHLOROPLASTIC"/>
    <property type="match status" value="1"/>
</dbReference>
<dbReference type="HAMAP" id="MF_00109">
    <property type="entry name" value="Shikimate_kinase"/>
    <property type="match status" value="1"/>
</dbReference>
<feature type="binding site" evidence="7">
    <location>
        <position position="36"/>
    </location>
    <ligand>
        <name>Mg(2+)</name>
        <dbReference type="ChEBI" id="CHEBI:18420"/>
    </ligand>
</feature>
<feature type="binding site" evidence="7">
    <location>
        <position position="78"/>
    </location>
    <ligand>
        <name>substrate</name>
    </ligand>
</feature>
<evidence type="ECO:0000256" key="4">
    <source>
        <dbReference type="ARBA" id="ARBA00022777"/>
    </source>
</evidence>
<comment type="similarity">
    <text evidence="7">Belongs to the shikimate kinase family.</text>
</comment>
<keyword evidence="9" id="KW-1185">Reference proteome</keyword>
<dbReference type="EC" id="2.7.1.71" evidence="7"/>